<keyword evidence="2" id="KW-0472">Membrane</keyword>
<proteinExistence type="predicted"/>
<dbReference type="EMBL" id="MN081869">
    <property type="protein sequence ID" value="QEA08234.1"/>
    <property type="molecule type" value="Genomic_DNA"/>
</dbReference>
<keyword evidence="2" id="KW-1133">Transmembrane helix</keyword>
<feature type="transmembrane region" description="Helical" evidence="2">
    <location>
        <begin position="47"/>
        <end position="65"/>
    </location>
</feature>
<name>A0A5B8RKM7_9VIRU</name>
<evidence type="ECO:0000256" key="2">
    <source>
        <dbReference type="SAM" id="Phobius"/>
    </source>
</evidence>
<sequence>MYYRRQGEPQEMYGNNSVSSSAVNTYQPYYKEDFNILDPALSDSQRYIIYAIVAAILLLLFWLLYKKYGHKIGRKGSVSMFY</sequence>
<reference evidence="3" key="1">
    <citation type="journal article" date="2019" name="Viruses">
        <title>Detection and Characterization of Invertebrate Iridoviruses Found in Reptiles and Prey Insects in Europe over the Past Two Decades.</title>
        <authorList>
            <person name="Papp T."/>
            <person name="Marschang R.E."/>
        </authorList>
    </citation>
    <scope>NUCLEOTIDE SEQUENCE</scope>
    <source>
        <strain evidence="3">Liz-CrIV</strain>
    </source>
</reference>
<evidence type="ECO:0000313" key="3">
    <source>
        <dbReference type="EMBL" id="QEA08234.1"/>
    </source>
</evidence>
<feature type="region of interest" description="Disordered" evidence="1">
    <location>
        <begin position="1"/>
        <end position="21"/>
    </location>
</feature>
<keyword evidence="2" id="KW-0812">Transmembrane</keyword>
<accession>A0A5B8RKM7</accession>
<protein>
    <submittedName>
        <fullName evidence="3">Uncharacterized protein</fullName>
    </submittedName>
</protein>
<evidence type="ECO:0000256" key="1">
    <source>
        <dbReference type="SAM" id="MobiDB-lite"/>
    </source>
</evidence>
<organism evidence="3">
    <name type="scientific">Iridovirus Liz-CrIV</name>
    <dbReference type="NCBI Taxonomy" id="2594309"/>
    <lineage>
        <taxon>Viruses</taxon>
        <taxon>Varidnaviria</taxon>
        <taxon>Bamfordvirae</taxon>
        <taxon>Nucleocytoviricota</taxon>
        <taxon>Megaviricetes</taxon>
        <taxon>Pimascovirales</taxon>
        <taxon>Pimascovirales incertae sedis</taxon>
        <taxon>Iridoviridae</taxon>
    </lineage>
</organism>